<organism evidence="2 3">
    <name type="scientific">Candidatus Lachnoclostridium stercoripullorum</name>
    <dbReference type="NCBI Taxonomy" id="2838635"/>
    <lineage>
        <taxon>Bacteria</taxon>
        <taxon>Bacillati</taxon>
        <taxon>Bacillota</taxon>
        <taxon>Clostridia</taxon>
        <taxon>Lachnospirales</taxon>
        <taxon>Lachnospiraceae</taxon>
    </lineage>
</organism>
<dbReference type="PANTHER" id="PTHR37308:SF1">
    <property type="entry name" value="POLYPRENYL-PHOSPHATE TRANSPORTER"/>
    <property type="match status" value="1"/>
</dbReference>
<feature type="transmembrane region" description="Helical" evidence="1">
    <location>
        <begin position="262"/>
        <end position="281"/>
    </location>
</feature>
<dbReference type="InterPro" id="IPR007163">
    <property type="entry name" value="VCA0040-like"/>
</dbReference>
<evidence type="ECO:0000313" key="2">
    <source>
        <dbReference type="EMBL" id="HIX52131.1"/>
    </source>
</evidence>
<dbReference type="EMBL" id="DXEU01000086">
    <property type="protein sequence ID" value="HIX52131.1"/>
    <property type="molecule type" value="Genomic_DNA"/>
</dbReference>
<evidence type="ECO:0000313" key="3">
    <source>
        <dbReference type="Proteomes" id="UP000886780"/>
    </source>
</evidence>
<reference evidence="2" key="1">
    <citation type="journal article" date="2021" name="PeerJ">
        <title>Extensive microbial diversity within the chicken gut microbiome revealed by metagenomics and culture.</title>
        <authorList>
            <person name="Gilroy R."/>
            <person name="Ravi A."/>
            <person name="Getino M."/>
            <person name="Pursley I."/>
            <person name="Horton D.L."/>
            <person name="Alikhan N.F."/>
            <person name="Baker D."/>
            <person name="Gharbi K."/>
            <person name="Hall N."/>
            <person name="Watson M."/>
            <person name="Adriaenssens E.M."/>
            <person name="Foster-Nyarko E."/>
            <person name="Jarju S."/>
            <person name="Secka A."/>
            <person name="Antonio M."/>
            <person name="Oren A."/>
            <person name="Chaudhuri R.R."/>
            <person name="La Ragione R."/>
            <person name="Hildebrand F."/>
            <person name="Pallen M.J."/>
        </authorList>
    </citation>
    <scope>NUCLEOTIDE SEQUENCE</scope>
    <source>
        <strain evidence="2">ChiGjej4B4-12881</strain>
    </source>
</reference>
<name>A0A9D1W3K0_9FIRM</name>
<keyword evidence="1" id="KW-0472">Membrane</keyword>
<comment type="caution">
    <text evidence="2">The sequence shown here is derived from an EMBL/GenBank/DDBJ whole genome shotgun (WGS) entry which is preliminary data.</text>
</comment>
<dbReference type="Pfam" id="PF04018">
    <property type="entry name" value="VCA0040-like"/>
    <property type="match status" value="1"/>
</dbReference>
<feature type="transmembrane region" description="Helical" evidence="1">
    <location>
        <begin position="235"/>
        <end position="256"/>
    </location>
</feature>
<accession>A0A9D1W3K0</accession>
<proteinExistence type="predicted"/>
<feature type="transmembrane region" description="Helical" evidence="1">
    <location>
        <begin position="207"/>
        <end position="223"/>
    </location>
</feature>
<dbReference type="PANTHER" id="PTHR37308">
    <property type="entry name" value="INTEGRAL MEMBRANE PROTEIN"/>
    <property type="match status" value="1"/>
</dbReference>
<keyword evidence="1" id="KW-1133">Transmembrane helix</keyword>
<feature type="transmembrane region" description="Helical" evidence="1">
    <location>
        <begin position="12"/>
        <end position="34"/>
    </location>
</feature>
<feature type="transmembrane region" description="Helical" evidence="1">
    <location>
        <begin position="112"/>
        <end position="129"/>
    </location>
</feature>
<keyword evidence="1" id="KW-0812">Transmembrane</keyword>
<evidence type="ECO:0000256" key="1">
    <source>
        <dbReference type="SAM" id="Phobius"/>
    </source>
</evidence>
<gene>
    <name evidence="2" type="ORF">IAA28_04940</name>
</gene>
<dbReference type="Proteomes" id="UP000886780">
    <property type="component" value="Unassembled WGS sequence"/>
</dbReference>
<reference evidence="2" key="2">
    <citation type="submission" date="2021-04" db="EMBL/GenBank/DDBJ databases">
        <authorList>
            <person name="Gilroy R."/>
        </authorList>
    </citation>
    <scope>NUCLEOTIDE SEQUENCE</scope>
    <source>
        <strain evidence="2">ChiGjej4B4-12881</strain>
    </source>
</reference>
<dbReference type="AlphaFoldDB" id="A0A9D1W3K0"/>
<feature type="transmembrane region" description="Helical" evidence="1">
    <location>
        <begin position="79"/>
        <end position="100"/>
    </location>
</feature>
<feature type="transmembrane region" description="Helical" evidence="1">
    <location>
        <begin position="149"/>
        <end position="175"/>
    </location>
</feature>
<sequence length="286" mass="29502">MSCVKKVLRGLLIGVAGIVPGVSGGTLAVSMGVYGQIIGAVSHLFQRPGESVRILLPYGLGMAAGIGGLAFVIETLFGTFPFAASMAFLGLILGGIPSLLRKAEFSRSGLKKYVLAVAVFCLMTVIAIGEGGKGGGGELAFSTAAERLATMTCVGMIASITMVVPGVSGTMLLMMMGYYQPVLHAFNLVQAGFLTGDWQTVLEQQELLLPFTFGLAAGIFLCARTMEAMLARWETFVYAAVTGLVLSSPAVILWGIPMGDVGGGQLAAGLMLLAAGALLVVKLGDE</sequence>
<feature type="transmembrane region" description="Helical" evidence="1">
    <location>
        <begin position="55"/>
        <end position="73"/>
    </location>
</feature>
<protein>
    <submittedName>
        <fullName evidence="2">DUF368 domain-containing protein</fullName>
    </submittedName>
</protein>